<reference evidence="2" key="1">
    <citation type="submission" date="2022-11" db="EMBL/GenBank/DDBJ databases">
        <title>Salinimicrobium profundisediminis sp. nov., isolated from deep-sea sediment of the Mariana Trench.</title>
        <authorList>
            <person name="Fu H."/>
        </authorList>
    </citation>
    <scope>NUCLEOTIDE SEQUENCE</scope>
    <source>
        <strain evidence="2">MT39</strain>
    </source>
</reference>
<dbReference type="AlphaFoldDB" id="A0A9X3CV13"/>
<dbReference type="EMBL" id="JAPJDA010000004">
    <property type="protein sequence ID" value="MCX2837211.1"/>
    <property type="molecule type" value="Genomic_DNA"/>
</dbReference>
<evidence type="ECO:0000313" key="3">
    <source>
        <dbReference type="Proteomes" id="UP001148482"/>
    </source>
</evidence>
<evidence type="ECO:0000256" key="1">
    <source>
        <dbReference type="SAM" id="Phobius"/>
    </source>
</evidence>
<gene>
    <name evidence="2" type="ORF">OQ279_03525</name>
</gene>
<keyword evidence="1" id="KW-1133">Transmembrane helix</keyword>
<organism evidence="2 3">
    <name type="scientific">Salinimicrobium profundisediminis</name>
    <dbReference type="NCBI Taxonomy" id="2994553"/>
    <lineage>
        <taxon>Bacteria</taxon>
        <taxon>Pseudomonadati</taxon>
        <taxon>Bacteroidota</taxon>
        <taxon>Flavobacteriia</taxon>
        <taxon>Flavobacteriales</taxon>
        <taxon>Flavobacteriaceae</taxon>
        <taxon>Salinimicrobium</taxon>
    </lineage>
</organism>
<proteinExistence type="predicted"/>
<keyword evidence="1" id="KW-0472">Membrane</keyword>
<protein>
    <submittedName>
        <fullName evidence="2">Uncharacterized protein</fullName>
    </submittedName>
</protein>
<dbReference type="RefSeq" id="WP_266068420.1">
    <property type="nucleotide sequence ID" value="NZ_JAPJDA010000004.1"/>
</dbReference>
<keyword evidence="3" id="KW-1185">Reference proteome</keyword>
<sequence length="75" mass="8590">MKVRIFITAVFILFLSVDVEAQCAMCRAVLETEQGQSTAEGINDGIVYLMIFPYLLMAGVAYFIWKSRRKKHVEE</sequence>
<evidence type="ECO:0000313" key="2">
    <source>
        <dbReference type="EMBL" id="MCX2837211.1"/>
    </source>
</evidence>
<feature type="transmembrane region" description="Helical" evidence="1">
    <location>
        <begin position="45"/>
        <end position="65"/>
    </location>
</feature>
<dbReference type="Proteomes" id="UP001148482">
    <property type="component" value="Unassembled WGS sequence"/>
</dbReference>
<accession>A0A9X3CV13</accession>
<keyword evidence="1" id="KW-0812">Transmembrane</keyword>
<name>A0A9X3CV13_9FLAO</name>
<comment type="caution">
    <text evidence="2">The sequence shown here is derived from an EMBL/GenBank/DDBJ whole genome shotgun (WGS) entry which is preliminary data.</text>
</comment>